<comment type="caution">
    <text evidence="1">The sequence shown here is derived from an EMBL/GenBank/DDBJ whole genome shotgun (WGS) entry which is preliminary data.</text>
</comment>
<evidence type="ECO:0000313" key="2">
    <source>
        <dbReference type="Proteomes" id="UP001066276"/>
    </source>
</evidence>
<dbReference type="AlphaFoldDB" id="A0AAV7W2Q8"/>
<accession>A0AAV7W2Q8</accession>
<reference evidence="1" key="1">
    <citation type="journal article" date="2022" name="bioRxiv">
        <title>Sequencing and chromosome-scale assembly of the giantPleurodeles waltlgenome.</title>
        <authorList>
            <person name="Brown T."/>
            <person name="Elewa A."/>
            <person name="Iarovenko S."/>
            <person name="Subramanian E."/>
            <person name="Araus A.J."/>
            <person name="Petzold A."/>
            <person name="Susuki M."/>
            <person name="Suzuki K.-i.T."/>
            <person name="Hayashi T."/>
            <person name="Toyoda A."/>
            <person name="Oliveira C."/>
            <person name="Osipova E."/>
            <person name="Leigh N.D."/>
            <person name="Simon A."/>
            <person name="Yun M.H."/>
        </authorList>
    </citation>
    <scope>NUCLEOTIDE SEQUENCE</scope>
    <source>
        <strain evidence="1">20211129_DDA</strain>
        <tissue evidence="1">Liver</tissue>
    </source>
</reference>
<organism evidence="1 2">
    <name type="scientific">Pleurodeles waltl</name>
    <name type="common">Iberian ribbed newt</name>
    <dbReference type="NCBI Taxonomy" id="8319"/>
    <lineage>
        <taxon>Eukaryota</taxon>
        <taxon>Metazoa</taxon>
        <taxon>Chordata</taxon>
        <taxon>Craniata</taxon>
        <taxon>Vertebrata</taxon>
        <taxon>Euteleostomi</taxon>
        <taxon>Amphibia</taxon>
        <taxon>Batrachia</taxon>
        <taxon>Caudata</taxon>
        <taxon>Salamandroidea</taxon>
        <taxon>Salamandridae</taxon>
        <taxon>Pleurodelinae</taxon>
        <taxon>Pleurodeles</taxon>
    </lineage>
</organism>
<proteinExistence type="predicted"/>
<sequence>MCVYLNTCRFNISAQEGANVTGAAARRVPRVCLPLNMRHCCWLCFLGDVRRRRPRRWCWNRFSVSKETRVDAGTEARVGVSVSLETLTAVPSQGRVRKQPSPLALALARKSNKKF</sequence>
<protein>
    <submittedName>
        <fullName evidence="1">Uncharacterized protein</fullName>
    </submittedName>
</protein>
<name>A0AAV7W2Q8_PLEWA</name>
<evidence type="ECO:0000313" key="1">
    <source>
        <dbReference type="EMBL" id="KAJ1206822.1"/>
    </source>
</evidence>
<keyword evidence="2" id="KW-1185">Reference proteome</keyword>
<dbReference type="EMBL" id="JANPWB010000002">
    <property type="protein sequence ID" value="KAJ1206822.1"/>
    <property type="molecule type" value="Genomic_DNA"/>
</dbReference>
<gene>
    <name evidence="1" type="ORF">NDU88_002219</name>
</gene>
<dbReference type="Proteomes" id="UP001066276">
    <property type="component" value="Chromosome 1_2"/>
</dbReference>